<evidence type="ECO:0000259" key="5">
    <source>
        <dbReference type="PROSITE" id="PS51669"/>
    </source>
</evidence>
<dbReference type="Gene3D" id="3.40.228.10">
    <property type="entry name" value="Dimethylsulfoxide Reductase, domain 2"/>
    <property type="match status" value="1"/>
</dbReference>
<keyword evidence="3" id="KW-0411">Iron-sulfur</keyword>
<dbReference type="SUPFAM" id="SSF54862">
    <property type="entry name" value="4Fe-4S ferredoxins"/>
    <property type="match status" value="1"/>
</dbReference>
<sequence length="1025" mass="113762">MKNNSNKTYWVSPAERDGNISAPEDLNVLNILAPAGISRRQFLEAVGFTISAVAVSGCSRAPEEVALPFPKQPAGMQPGTMRYYASTCANSSAGTGLLIGVRDGRPLKMEGMPTHPLSQGGLSAVDQALPLGLYDSHRLKQPLANGKAAKWKEIDQKILGALSELKKKKGVVRFVTSTITSPTLQATIDTFLSQFDNAKQVTFDIQSCSAILDAHEQTEGVRLLPHYLFDRADVIVSFGADFLGTWISPVEFTAAWSKRRVPTKKSPEMSWHVQLESRMTITGSKADTRYRIRPEEQAVLLSHLTQKIAKHAGKVLTNDNLPSATITEEELSEMAKRLWNARGKSLVVSESQDVTVQRLVNALNHLLGNYGKTIDIEKPSRQKQGNDGDVIQLVDELNSDKVDALFVLNVDLTHSLPNRETLAASVQKVPLSVSFASRENDIASLSKYVCPDHHLLESWGDAEPVSGLVSIVQPALQPLGQTRSLLESLAIWSDNKQSGNKLLGKKPSAYKILQASWKKNIFSRQKKTSDFTSFWEKALHDGFTKVIPPPVKTKPYQAETIKSPKENFNPNELTLVLYTKVSMPDTESAHNPWLQELPDPITKITWDNYVTVSSAMADEMQLKDGDVVLVESKQKNLSLELPVLVQPGQHDNVISIALNYGCKGTERFAKVGPQWIEARTSVGENGLIGSNAALFLKREGTSLNNVHSGVTITKTGRRHNLASTQEYGRIDVPKHIAPKGAERRDIIEETTLGAFEKNPKAGSRELHFPTTPQLWAEDHPKGGHHWGMAIDLNACTGCSACLIACQSENNVPVVGKDEVFRQREMHWIRIDRYYSGTGDDVEVAHQPMMCQHCDNAPCETVCPVLATITGEEGLNEQVYNRCVGTRYCANNCPYKVRRFNWFNYSEEETLENLAYNPDVTVRMRGVMEKCSMCVQRIEQGKIESTQTGQPLQEGAIQTACQQSCPASAIVFGDMNDEKSQIYAAINSPRNYQVLEELNVRPSVSYQRMVRNKEEENGHQEEQKHH</sequence>
<dbReference type="Gene3D" id="3.30.2070.10">
    <property type="entry name" value="Formate dehydrogenase/DMSO reductase"/>
    <property type="match status" value="1"/>
</dbReference>
<dbReference type="Gene3D" id="3.30.70.20">
    <property type="match status" value="2"/>
</dbReference>
<dbReference type="Pfam" id="PF12838">
    <property type="entry name" value="Fer4_7"/>
    <property type="match status" value="1"/>
</dbReference>
<dbReference type="EMBL" id="UOGL01000502">
    <property type="protein sequence ID" value="VAX40998.1"/>
    <property type="molecule type" value="Genomic_DNA"/>
</dbReference>
<dbReference type="Gene3D" id="2.40.40.20">
    <property type="match status" value="1"/>
</dbReference>
<dbReference type="Gene3D" id="3.40.50.740">
    <property type="match status" value="1"/>
</dbReference>
<dbReference type="InterPro" id="IPR017896">
    <property type="entry name" value="4Fe4S_Fe-S-bd"/>
</dbReference>
<dbReference type="PROSITE" id="PS51379">
    <property type="entry name" value="4FE4S_FER_2"/>
    <property type="match status" value="1"/>
</dbReference>
<dbReference type="CDD" id="cd10551">
    <property type="entry name" value="PsrB"/>
    <property type="match status" value="1"/>
</dbReference>
<keyword evidence="1" id="KW-0479">Metal-binding</keyword>
<name>A0A3B1DXT0_9ZZZZ</name>
<dbReference type="InterPro" id="IPR009010">
    <property type="entry name" value="Asp_de-COase-like_dom_sf"/>
</dbReference>
<organism evidence="6">
    <name type="scientific">hydrothermal vent metagenome</name>
    <dbReference type="NCBI Taxonomy" id="652676"/>
    <lineage>
        <taxon>unclassified sequences</taxon>
        <taxon>metagenomes</taxon>
        <taxon>ecological metagenomes</taxon>
    </lineage>
</organism>
<dbReference type="InterPro" id="IPR006311">
    <property type="entry name" value="TAT_signal"/>
</dbReference>
<accession>A0A3B1DXT0</accession>
<dbReference type="GO" id="GO:0046872">
    <property type="term" value="F:metal ion binding"/>
    <property type="evidence" value="ECO:0007669"/>
    <property type="project" value="UniProtKB-KW"/>
</dbReference>
<proteinExistence type="predicted"/>
<dbReference type="SUPFAM" id="SSF50692">
    <property type="entry name" value="ADC-like"/>
    <property type="match status" value="1"/>
</dbReference>
<dbReference type="InterPro" id="IPR006963">
    <property type="entry name" value="Mopterin_OxRdtase_4Fe-4S_dom"/>
</dbReference>
<dbReference type="AlphaFoldDB" id="A0A3B1DXT0"/>
<evidence type="ECO:0000256" key="1">
    <source>
        <dbReference type="ARBA" id="ARBA00022723"/>
    </source>
</evidence>
<evidence type="ECO:0000256" key="3">
    <source>
        <dbReference type="ARBA" id="ARBA00023014"/>
    </source>
</evidence>
<dbReference type="PANTHER" id="PTHR42783">
    <property type="entry name" value="GLUTAMATE SYNTHASE [NADPH] SMALL CHAIN"/>
    <property type="match status" value="1"/>
</dbReference>
<dbReference type="Gene3D" id="3.30.200.210">
    <property type="match status" value="1"/>
</dbReference>
<feature type="domain" description="4Fe-4S Mo/W bis-MGD-type" evidence="5">
    <location>
        <begin position="81"/>
        <end position="137"/>
    </location>
</feature>
<dbReference type="PANTHER" id="PTHR42783:SF3">
    <property type="entry name" value="GLUTAMATE SYNTHASE [NADPH] SMALL CHAIN-RELATED"/>
    <property type="match status" value="1"/>
</dbReference>
<dbReference type="GO" id="GO:0016491">
    <property type="term" value="F:oxidoreductase activity"/>
    <property type="evidence" value="ECO:0007669"/>
    <property type="project" value="UniProtKB-KW"/>
</dbReference>
<keyword evidence="6" id="KW-0560">Oxidoreductase</keyword>
<reference evidence="6" key="1">
    <citation type="submission" date="2018-06" db="EMBL/GenBank/DDBJ databases">
        <authorList>
            <person name="Zhirakovskaya E."/>
        </authorList>
    </citation>
    <scope>NUCLEOTIDE SEQUENCE</scope>
</reference>
<dbReference type="PROSITE" id="PS51669">
    <property type="entry name" value="4FE4S_MOW_BIS_MGD"/>
    <property type="match status" value="1"/>
</dbReference>
<dbReference type="PROSITE" id="PS51318">
    <property type="entry name" value="TAT"/>
    <property type="match status" value="1"/>
</dbReference>
<evidence type="ECO:0000259" key="4">
    <source>
        <dbReference type="PROSITE" id="PS51379"/>
    </source>
</evidence>
<gene>
    <name evidence="6" type="ORF">MNBD_PLANCTO02-2884</name>
</gene>
<keyword evidence="2" id="KW-0408">Iron</keyword>
<dbReference type="SUPFAM" id="SSF53706">
    <property type="entry name" value="Formate dehydrogenase/DMSO reductase, domains 1-3"/>
    <property type="match status" value="1"/>
</dbReference>
<evidence type="ECO:0000313" key="6">
    <source>
        <dbReference type="EMBL" id="VAX40998.1"/>
    </source>
</evidence>
<dbReference type="EC" id="1.2.7.-" evidence="6"/>
<feature type="domain" description="4Fe-4S ferredoxin-type" evidence="4">
    <location>
        <begin position="786"/>
        <end position="816"/>
    </location>
</feature>
<evidence type="ECO:0000256" key="2">
    <source>
        <dbReference type="ARBA" id="ARBA00023004"/>
    </source>
</evidence>
<dbReference type="GO" id="GO:0051536">
    <property type="term" value="F:iron-sulfur cluster binding"/>
    <property type="evidence" value="ECO:0007669"/>
    <property type="project" value="UniProtKB-KW"/>
</dbReference>
<protein>
    <submittedName>
        <fullName evidence="6">Molybdopterin oxidoreductase, iron-sulfur binding subunit</fullName>
        <ecNumber evidence="6">1.2.7.-</ecNumber>
    </submittedName>
</protein>